<keyword evidence="3" id="KW-1185">Reference proteome</keyword>
<dbReference type="RefSeq" id="WP_320443049.1">
    <property type="nucleotide sequence ID" value="NZ_JBEAAL010000002.1"/>
</dbReference>
<dbReference type="SUPFAM" id="SSF54427">
    <property type="entry name" value="NTF2-like"/>
    <property type="match status" value="1"/>
</dbReference>
<dbReference type="InterPro" id="IPR032710">
    <property type="entry name" value="NTF2-like_dom_sf"/>
</dbReference>
<proteinExistence type="predicted"/>
<sequence>MYSARSRQTFLYRRDIIQPRETAEVIRRFNQAFEEHDPVIFEDLIAPDCVMESIQPAPDGTRYAGYDVNLAFWQAMAADRVNRFEVEETFVMGDRANIRWRFHFGDGGSVRGVSLIRVRNGRIVEALAYAKTPGQSAPLPE</sequence>
<evidence type="ECO:0000313" key="2">
    <source>
        <dbReference type="EMBL" id="MEQ1404147.1"/>
    </source>
</evidence>
<dbReference type="Proteomes" id="UP001496627">
    <property type="component" value="Unassembled WGS sequence"/>
</dbReference>
<evidence type="ECO:0000313" key="3">
    <source>
        <dbReference type="Proteomes" id="UP001496627"/>
    </source>
</evidence>
<gene>
    <name evidence="2" type="ORF">ABK249_04320</name>
</gene>
<accession>A0ABV0LX19</accession>
<dbReference type="InterPro" id="IPR037401">
    <property type="entry name" value="SnoaL-like"/>
</dbReference>
<protein>
    <submittedName>
        <fullName evidence="2">Nuclear transport factor 2 family protein</fullName>
    </submittedName>
</protein>
<comment type="caution">
    <text evidence="2">The sequence shown here is derived from an EMBL/GenBank/DDBJ whole genome shotgun (WGS) entry which is preliminary data.</text>
</comment>
<organism evidence="2 3">
    <name type="scientific">Neorhizobium phenanthreniclasticum</name>
    <dbReference type="NCBI Taxonomy" id="3157917"/>
    <lineage>
        <taxon>Bacteria</taxon>
        <taxon>Pseudomonadati</taxon>
        <taxon>Pseudomonadota</taxon>
        <taxon>Alphaproteobacteria</taxon>
        <taxon>Hyphomicrobiales</taxon>
        <taxon>Rhizobiaceae</taxon>
        <taxon>Rhizobium/Agrobacterium group</taxon>
        <taxon>Neorhizobium</taxon>
    </lineage>
</organism>
<dbReference type="Gene3D" id="3.10.450.50">
    <property type="match status" value="1"/>
</dbReference>
<dbReference type="EMBL" id="JBEAAL010000002">
    <property type="protein sequence ID" value="MEQ1404147.1"/>
    <property type="molecule type" value="Genomic_DNA"/>
</dbReference>
<dbReference type="Pfam" id="PF12680">
    <property type="entry name" value="SnoaL_2"/>
    <property type="match status" value="1"/>
</dbReference>
<reference evidence="2 3" key="1">
    <citation type="submission" date="2024-05" db="EMBL/GenBank/DDBJ databases">
        <title>Neorhizobium sp. Rsf11, a plant growth promoting and heavy metal resistant PAH-degrader.</title>
        <authorList>
            <person name="Golubev S.N."/>
            <person name="Muratova A.Y."/>
            <person name="Markelova M.I."/>
        </authorList>
    </citation>
    <scope>NUCLEOTIDE SEQUENCE [LARGE SCALE GENOMIC DNA]</scope>
    <source>
        <strain evidence="2 3">Rsf11</strain>
    </source>
</reference>
<feature type="domain" description="SnoaL-like" evidence="1">
    <location>
        <begin position="26"/>
        <end position="125"/>
    </location>
</feature>
<evidence type="ECO:0000259" key="1">
    <source>
        <dbReference type="Pfam" id="PF12680"/>
    </source>
</evidence>
<name>A0ABV0LX19_9HYPH</name>